<keyword evidence="2" id="KW-0274">FAD</keyword>
<dbReference type="InterPro" id="IPR016169">
    <property type="entry name" value="FAD-bd_PCMH_sub2"/>
</dbReference>
<dbReference type="Proteomes" id="UP000294664">
    <property type="component" value="Unassembled WGS sequence"/>
</dbReference>
<dbReference type="SMART" id="SM01092">
    <property type="entry name" value="CO_deh_flav_C"/>
    <property type="match status" value="1"/>
</dbReference>
<dbReference type="InterPro" id="IPR016166">
    <property type="entry name" value="FAD-bd_PCMH"/>
</dbReference>
<dbReference type="PANTHER" id="PTHR42659">
    <property type="entry name" value="XANTHINE DEHYDROGENASE SUBUNIT C-RELATED"/>
    <property type="match status" value="1"/>
</dbReference>
<evidence type="ECO:0000256" key="2">
    <source>
        <dbReference type="ARBA" id="ARBA00022827"/>
    </source>
</evidence>
<dbReference type="InterPro" id="IPR002346">
    <property type="entry name" value="Mopterin_DH_FAD-bd"/>
</dbReference>
<name>A0A4V2UYB4_9HYPH</name>
<dbReference type="EMBL" id="SMAI01000002">
    <property type="protein sequence ID" value="TCT06718.1"/>
    <property type="molecule type" value="Genomic_DNA"/>
</dbReference>
<evidence type="ECO:0000313" key="5">
    <source>
        <dbReference type="EMBL" id="TCT06718.1"/>
    </source>
</evidence>
<dbReference type="OrthoDB" id="9793944at2"/>
<dbReference type="SUPFAM" id="SSF56176">
    <property type="entry name" value="FAD-binding/transporter-associated domain-like"/>
    <property type="match status" value="1"/>
</dbReference>
<dbReference type="Gene3D" id="3.30.465.10">
    <property type="match status" value="1"/>
</dbReference>
<dbReference type="PANTHER" id="PTHR42659:SF2">
    <property type="entry name" value="XANTHINE DEHYDROGENASE SUBUNIT C-RELATED"/>
    <property type="match status" value="1"/>
</dbReference>
<comment type="caution">
    <text evidence="5">The sequence shown here is derived from an EMBL/GenBank/DDBJ whole genome shotgun (WGS) entry which is preliminary data.</text>
</comment>
<dbReference type="InterPro" id="IPR051312">
    <property type="entry name" value="Diverse_Substr_Oxidored"/>
</dbReference>
<gene>
    <name evidence="5" type="ORF">EDC64_102197</name>
</gene>
<sequence>MKPAAVDYVRPADLAAACSLLAEAGDAAMPVSGGQSLIPMMSLRLTGFETLVDISRIAALKRTETDATHVVIGAATTHAAIEDGAIPDPSHGLMARIAGRIAYRAVRNLGTIGGSVALADPAADWPCCLLALGADILLAGPDGARTLPADGFFLGPYETARAPAEIITGFRIPRLAEGARWGTSKVARKSGAFSDSLAVAILLPDGGGRIALTGTSSHPRLLPAAGAALAARDSAALRATVKAELAALGEDADPYRARCHLATVTRAAEEAWSA</sequence>
<evidence type="ECO:0000256" key="3">
    <source>
        <dbReference type="ARBA" id="ARBA00023002"/>
    </source>
</evidence>
<evidence type="ECO:0000256" key="1">
    <source>
        <dbReference type="ARBA" id="ARBA00022630"/>
    </source>
</evidence>
<dbReference type="InterPro" id="IPR016167">
    <property type="entry name" value="FAD-bd_PCMH_sub1"/>
</dbReference>
<keyword evidence="3" id="KW-0560">Oxidoreductase</keyword>
<protein>
    <submittedName>
        <fullName evidence="5">Carbon-monoxide dehydrogenase medium subunit</fullName>
    </submittedName>
</protein>
<dbReference type="Gene3D" id="3.30.43.10">
    <property type="entry name" value="Uridine Diphospho-n-acetylenolpyruvylglucosamine Reductase, domain 2"/>
    <property type="match status" value="1"/>
</dbReference>
<dbReference type="InterPro" id="IPR005107">
    <property type="entry name" value="CO_DH_flav_C"/>
</dbReference>
<dbReference type="AlphaFoldDB" id="A0A4V2UYB4"/>
<dbReference type="PROSITE" id="PS51387">
    <property type="entry name" value="FAD_PCMH"/>
    <property type="match status" value="1"/>
</dbReference>
<proteinExistence type="predicted"/>
<dbReference type="SUPFAM" id="SSF55447">
    <property type="entry name" value="CO dehydrogenase flavoprotein C-terminal domain-like"/>
    <property type="match status" value="1"/>
</dbReference>
<dbReference type="RefSeq" id="WP_132030197.1">
    <property type="nucleotide sequence ID" value="NZ_SMAI01000002.1"/>
</dbReference>
<dbReference type="GO" id="GO:0071949">
    <property type="term" value="F:FAD binding"/>
    <property type="evidence" value="ECO:0007669"/>
    <property type="project" value="InterPro"/>
</dbReference>
<reference evidence="5 6" key="1">
    <citation type="submission" date="2019-03" db="EMBL/GenBank/DDBJ databases">
        <title>Genomic Encyclopedia of Type Strains, Phase IV (KMG-IV): sequencing the most valuable type-strain genomes for metagenomic binning, comparative biology and taxonomic classification.</title>
        <authorList>
            <person name="Goeker M."/>
        </authorList>
    </citation>
    <scope>NUCLEOTIDE SEQUENCE [LARGE SCALE GENOMIC DNA]</scope>
    <source>
        <strain evidence="5 6">DSM 9035</strain>
    </source>
</reference>
<organism evidence="5 6">
    <name type="scientific">Aquabacter spiritensis</name>
    <dbReference type="NCBI Taxonomy" id="933073"/>
    <lineage>
        <taxon>Bacteria</taxon>
        <taxon>Pseudomonadati</taxon>
        <taxon>Pseudomonadota</taxon>
        <taxon>Alphaproteobacteria</taxon>
        <taxon>Hyphomicrobiales</taxon>
        <taxon>Xanthobacteraceae</taxon>
        <taxon>Aquabacter</taxon>
    </lineage>
</organism>
<accession>A0A4V2UYB4</accession>
<evidence type="ECO:0000259" key="4">
    <source>
        <dbReference type="PROSITE" id="PS51387"/>
    </source>
</evidence>
<keyword evidence="1" id="KW-0285">Flavoprotein</keyword>
<dbReference type="Pfam" id="PF00941">
    <property type="entry name" value="FAD_binding_5"/>
    <property type="match status" value="1"/>
</dbReference>
<feature type="domain" description="FAD-binding PCMH-type" evidence="4">
    <location>
        <begin position="1"/>
        <end position="177"/>
    </location>
</feature>
<dbReference type="InterPro" id="IPR036683">
    <property type="entry name" value="CO_DH_flav_C_dom_sf"/>
</dbReference>
<dbReference type="GO" id="GO:0016491">
    <property type="term" value="F:oxidoreductase activity"/>
    <property type="evidence" value="ECO:0007669"/>
    <property type="project" value="UniProtKB-KW"/>
</dbReference>
<dbReference type="InterPro" id="IPR036318">
    <property type="entry name" value="FAD-bd_PCMH-like_sf"/>
</dbReference>
<keyword evidence="6" id="KW-1185">Reference proteome</keyword>
<evidence type="ECO:0000313" key="6">
    <source>
        <dbReference type="Proteomes" id="UP000294664"/>
    </source>
</evidence>